<evidence type="ECO:0000259" key="15">
    <source>
        <dbReference type="Pfam" id="PF13349"/>
    </source>
</evidence>
<evidence type="ECO:0000256" key="10">
    <source>
        <dbReference type="ARBA" id="ARBA00022989"/>
    </source>
</evidence>
<feature type="transmembrane region" description="Helical" evidence="13">
    <location>
        <begin position="163"/>
        <end position="187"/>
    </location>
</feature>
<dbReference type="Proteomes" id="UP000794436">
    <property type="component" value="Unassembled WGS sequence"/>
</dbReference>
<keyword evidence="8" id="KW-0547">Nucleotide-binding</keyword>
<evidence type="ECO:0000256" key="1">
    <source>
        <dbReference type="ARBA" id="ARBA00004606"/>
    </source>
</evidence>
<keyword evidence="9" id="KW-0735">Signal-anchor</keyword>
<dbReference type="Gene3D" id="3.90.550.50">
    <property type="match status" value="1"/>
</dbReference>
<dbReference type="Pfam" id="PF02434">
    <property type="entry name" value="Fringe"/>
    <property type="match status" value="1"/>
</dbReference>
<name>A0A8K1C2B7_PYTOL</name>
<comment type="pathway">
    <text evidence="2">Protein modification; protein glycosylation.</text>
</comment>
<dbReference type="Pfam" id="PF13349">
    <property type="entry name" value="DUF4097"/>
    <property type="match status" value="1"/>
</dbReference>
<keyword evidence="5" id="KW-0328">Glycosyltransferase</keyword>
<dbReference type="InterPro" id="IPR025164">
    <property type="entry name" value="Toastrack_DUF4097"/>
</dbReference>
<dbReference type="PANTHER" id="PTHR23033">
    <property type="entry name" value="BETA1,3-GALACTOSYLTRANSFERASE"/>
    <property type="match status" value="1"/>
</dbReference>
<dbReference type="PANTHER" id="PTHR23033:SF14">
    <property type="entry name" value="GLYCOPROTEIN-N-ACETYLGALACTOSAMINE 3-BETA-GALACTOSYLTRANSFERASE 1-RELATED"/>
    <property type="match status" value="1"/>
</dbReference>
<dbReference type="InterPro" id="IPR003378">
    <property type="entry name" value="Fringe-like_glycosylTrfase"/>
</dbReference>
<feature type="transmembrane region" description="Helical" evidence="13">
    <location>
        <begin position="12"/>
        <end position="33"/>
    </location>
</feature>
<keyword evidence="10 13" id="KW-1133">Transmembrane helix</keyword>
<evidence type="ECO:0000256" key="2">
    <source>
        <dbReference type="ARBA" id="ARBA00004922"/>
    </source>
</evidence>
<feature type="transmembrane region" description="Helical" evidence="13">
    <location>
        <begin position="199"/>
        <end position="220"/>
    </location>
</feature>
<evidence type="ECO:0000256" key="7">
    <source>
        <dbReference type="ARBA" id="ARBA00022692"/>
    </source>
</evidence>
<feature type="transmembrane region" description="Helical" evidence="13">
    <location>
        <begin position="45"/>
        <end position="65"/>
    </location>
</feature>
<feature type="domain" description="Fringe-like glycosyltransferase" evidence="14">
    <location>
        <begin position="790"/>
        <end position="996"/>
    </location>
</feature>
<keyword evidence="6" id="KW-0808">Transferase</keyword>
<organism evidence="16 17">
    <name type="scientific">Pythium oligandrum</name>
    <name type="common">Mycoparasitic fungus</name>
    <dbReference type="NCBI Taxonomy" id="41045"/>
    <lineage>
        <taxon>Eukaryota</taxon>
        <taxon>Sar</taxon>
        <taxon>Stramenopiles</taxon>
        <taxon>Oomycota</taxon>
        <taxon>Peronosporomycetes</taxon>
        <taxon>Pythiales</taxon>
        <taxon>Pythiaceae</taxon>
        <taxon>Pythium</taxon>
    </lineage>
</organism>
<keyword evidence="11 13" id="KW-0472">Membrane</keyword>
<evidence type="ECO:0000256" key="6">
    <source>
        <dbReference type="ARBA" id="ARBA00022679"/>
    </source>
</evidence>
<evidence type="ECO:0000313" key="17">
    <source>
        <dbReference type="Proteomes" id="UP000794436"/>
    </source>
</evidence>
<accession>A0A8K1C2B7</accession>
<feature type="transmembrane region" description="Helical" evidence="13">
    <location>
        <begin position="72"/>
        <end position="97"/>
    </location>
</feature>
<dbReference type="EMBL" id="SPLM01000149">
    <property type="protein sequence ID" value="TMW55161.1"/>
    <property type="molecule type" value="Genomic_DNA"/>
</dbReference>
<evidence type="ECO:0000256" key="12">
    <source>
        <dbReference type="SAM" id="MobiDB-lite"/>
    </source>
</evidence>
<keyword evidence="7 13" id="KW-0812">Transmembrane</keyword>
<evidence type="ECO:0000256" key="11">
    <source>
        <dbReference type="ARBA" id="ARBA00023136"/>
    </source>
</evidence>
<dbReference type="OrthoDB" id="414175at2759"/>
<dbReference type="GO" id="GO:0016020">
    <property type="term" value="C:membrane"/>
    <property type="evidence" value="ECO:0007669"/>
    <property type="project" value="UniProtKB-SubCell"/>
</dbReference>
<comment type="caution">
    <text evidence="16">The sequence shown here is derived from an EMBL/GenBank/DDBJ whole genome shotgun (WGS) entry which is preliminary data.</text>
</comment>
<evidence type="ECO:0000313" key="16">
    <source>
        <dbReference type="EMBL" id="TMW55161.1"/>
    </source>
</evidence>
<comment type="subcellular location">
    <subcellularLocation>
        <location evidence="1">Membrane</location>
        <topology evidence="1">Single-pass type II membrane protein</topology>
    </subcellularLocation>
</comment>
<gene>
    <name evidence="16" type="ORF">Poli38472_013923</name>
</gene>
<feature type="region of interest" description="Disordered" evidence="12">
    <location>
        <begin position="331"/>
        <end position="356"/>
    </location>
</feature>
<dbReference type="GO" id="GO:0016263">
    <property type="term" value="F:glycoprotein-N-acetylgalactosamine 3-beta-galactosyltransferase activity"/>
    <property type="evidence" value="ECO:0007669"/>
    <property type="project" value="UniProtKB-EC"/>
</dbReference>
<feature type="transmembrane region" description="Helical" evidence="13">
    <location>
        <begin position="128"/>
        <end position="151"/>
    </location>
</feature>
<dbReference type="AlphaFoldDB" id="A0A8K1C2B7"/>
<reference evidence="16" key="1">
    <citation type="submission" date="2019-03" db="EMBL/GenBank/DDBJ databases">
        <title>Long read genome sequence of the mycoparasitic Pythium oligandrum ATCC 38472 isolated from sugarbeet rhizosphere.</title>
        <authorList>
            <person name="Gaulin E."/>
        </authorList>
    </citation>
    <scope>NUCLEOTIDE SEQUENCE</scope>
    <source>
        <strain evidence="16">ATCC 38472_TT</strain>
    </source>
</reference>
<evidence type="ECO:0000256" key="4">
    <source>
        <dbReference type="ARBA" id="ARBA00012557"/>
    </source>
</evidence>
<evidence type="ECO:0000259" key="14">
    <source>
        <dbReference type="Pfam" id="PF02434"/>
    </source>
</evidence>
<evidence type="ECO:0000256" key="3">
    <source>
        <dbReference type="ARBA" id="ARBA00006462"/>
    </source>
</evidence>
<proteinExistence type="inferred from homology"/>
<feature type="domain" description="DUF4097" evidence="15">
    <location>
        <begin position="500"/>
        <end position="735"/>
    </location>
</feature>
<evidence type="ECO:0000256" key="5">
    <source>
        <dbReference type="ARBA" id="ARBA00022676"/>
    </source>
</evidence>
<dbReference type="InterPro" id="IPR026050">
    <property type="entry name" value="C1GALT1/C1GALT1_chp1"/>
</dbReference>
<feature type="compositionally biased region" description="Basic and acidic residues" evidence="12">
    <location>
        <begin position="331"/>
        <end position="354"/>
    </location>
</feature>
<dbReference type="GO" id="GO:0000166">
    <property type="term" value="F:nucleotide binding"/>
    <property type="evidence" value="ECO:0007669"/>
    <property type="project" value="UniProtKB-KW"/>
</dbReference>
<protein>
    <recommendedName>
        <fullName evidence="4">N-acetylgalactosaminide beta-1,3-galactosyltransferase</fullName>
        <ecNumber evidence="4">2.4.1.122</ecNumber>
    </recommendedName>
</protein>
<feature type="transmembrane region" description="Helical" evidence="13">
    <location>
        <begin position="292"/>
        <end position="317"/>
    </location>
</feature>
<keyword evidence="17" id="KW-1185">Reference proteome</keyword>
<evidence type="ECO:0000256" key="9">
    <source>
        <dbReference type="ARBA" id="ARBA00022968"/>
    </source>
</evidence>
<dbReference type="EC" id="2.4.1.122" evidence="4"/>
<feature type="transmembrane region" description="Helical" evidence="13">
    <location>
        <begin position="377"/>
        <end position="403"/>
    </location>
</feature>
<evidence type="ECO:0000256" key="8">
    <source>
        <dbReference type="ARBA" id="ARBA00022741"/>
    </source>
</evidence>
<evidence type="ECO:0000256" key="13">
    <source>
        <dbReference type="SAM" id="Phobius"/>
    </source>
</evidence>
<feature type="transmembrane region" description="Helical" evidence="13">
    <location>
        <begin position="227"/>
        <end position="252"/>
    </location>
</feature>
<sequence length="1083" mass="122204">MRAPVTLPSFTCQTTSFALVMLLLEITASVLFFTLHQISKVHDGTFLLCAVLSIISIACGVLGICRSTPAVLTSLILAIATTFGFILLGVLCIVFTFDVHSSVATYLNKSLLPITQDYNNELLADTKLYLSLCASMLLISALLHGIFCHHLSKVLGGRRSSIAFLQTFSLIVLPFSLFLMIGGQYIVDTGTLASAPYTGIIIFAGGSMMLTIALLSFVGGSFEYRRLLSICCLLSYIAGTLFVGLSIVYFAVKGQVQDQILLHWEELRVMLPPTFQARYDRDQFIELTQTNLKLVACAGIVCGLFIFHEAGVCMSLMHHATRFKRQMAHDKQTIRRHEAQNNDSEASDHPHTPVDPHVIQRSQWSQRFDMSKRRQRICMRVVAFFVVIAVALIFGVMCANVVFATKCSSIGKLVQSTNVTLLEAENATAITNVTISNKFTRGIVRVNRTSNAIGSVVFDQYGNAERSKNEEAYVRTFRNENVNLAFRPVDVTRFLWIDGSCQRSTVDIEFPDAKSRQLTITSNSSVEVRGDMATRMMLAELLVTTSQGNINCSDADISPYGLRLQSDVGEIDVTSVAVDSTDPKIDASIRVFSALGSVTISSATCTDCDVNVETGAGTMELMSIDSIASVGRSRIFAKSTSGSLYAMFMRANWIQLSNRDGDITGLNIRSLGNNAFMGRLEVTNVAGNVDLRQMELKGSVRVETSSGNIVVQLQSSTFTGMYYIHSDYGNVTIRKGYYTSDILTPLNDTSTLQDLQDRVELVDKLGKNIHAMQLVQVQPMTEAEMDSVRVLCWVNTYHKNHEKRLRSIKNTWGKKCDKLVFMSDQEDLDIPTVRIAAPPLHEMLWQKHREIVRTILREYKDEKFDWVFKCDDDTFLFVENLKKYLLSPEVTRLPSHEPVILGHRMTLQWWELQRPFNPFEDHHPEHIKLMRHVQKQLKDQGGLYYTPGGGGYALNWAYLEKLEASFDEPYCLPDEVVPDDWAISFCMWHHNVTPVDTRDAQERERFHQYDPVDLYFKPHDENAFDHNIYSTIYEENNWFSDHYNIGWKNGDNCCAPDTISFHYVKPPLMELFYEYYYGQDDTP</sequence>
<comment type="similarity">
    <text evidence="3">Belongs to the glycosyltransferase 31 family. Beta3-Gal-T subfamily.</text>
</comment>